<name>A0ACD3QVU2_LARCR</name>
<proteinExistence type="predicted"/>
<gene>
    <name evidence="1" type="ORF">E3U43_019591</name>
</gene>
<organism evidence="1 2">
    <name type="scientific">Larimichthys crocea</name>
    <name type="common">Large yellow croaker</name>
    <name type="synonym">Pseudosciaena crocea</name>
    <dbReference type="NCBI Taxonomy" id="215358"/>
    <lineage>
        <taxon>Eukaryota</taxon>
        <taxon>Metazoa</taxon>
        <taxon>Chordata</taxon>
        <taxon>Craniata</taxon>
        <taxon>Vertebrata</taxon>
        <taxon>Euteleostomi</taxon>
        <taxon>Actinopterygii</taxon>
        <taxon>Neopterygii</taxon>
        <taxon>Teleostei</taxon>
        <taxon>Neoteleostei</taxon>
        <taxon>Acanthomorphata</taxon>
        <taxon>Eupercaria</taxon>
        <taxon>Sciaenidae</taxon>
        <taxon>Larimichthys</taxon>
    </lineage>
</organism>
<comment type="caution">
    <text evidence="1">The sequence shown here is derived from an EMBL/GenBank/DDBJ whole genome shotgun (WGS) entry which is preliminary data.</text>
</comment>
<sequence>MQATRMQITAQHNGDMPRKNLKHASLRTSKQLCYISRRTCLISLLSATMSSCSSRALTILSTVFGACGLLLVGVAVSTDYWLIMVEGIILQQNQSMEVKMALHSGLWRVCFVAGSENGRCVASEYFTEPDIEITTENTANILKMVRTATPFPMVSLLFVFTAFVISNIGHIRPQRTILAFVSGIFFILSGLSLVVGLVLYISSINDEVMNRPREPEQFFNYHYGWSFAFAASSFLLKEGAGVMSVYLFMKRYAEEEMYRPHPALYRPRLSDSSDYSGQFLHPESSWPPPKRGRSTSEASSDISIQLNQAPPCTTQKQAPSSQQPGQPTFWVFFRRELPNAPAVCWIPLAHPDQEGGLAFSAHQHLLLYGCNADPTCFALTGCGHRDF</sequence>
<evidence type="ECO:0000313" key="2">
    <source>
        <dbReference type="Proteomes" id="UP000793456"/>
    </source>
</evidence>
<dbReference type="EMBL" id="CM011687">
    <property type="protein sequence ID" value="TMS10598.1"/>
    <property type="molecule type" value="Genomic_DNA"/>
</dbReference>
<evidence type="ECO:0000313" key="1">
    <source>
        <dbReference type="EMBL" id="TMS10598.1"/>
    </source>
</evidence>
<dbReference type="Proteomes" id="UP000793456">
    <property type="component" value="Chromosome XIV"/>
</dbReference>
<accession>A0ACD3QVU2</accession>
<protein>
    <submittedName>
        <fullName evidence="1">Uncharacterized protein</fullName>
    </submittedName>
</protein>
<reference evidence="1" key="1">
    <citation type="submission" date="2018-11" db="EMBL/GenBank/DDBJ databases">
        <title>The sequence and de novo assembly of Larimichthys crocea genome using PacBio and Hi-C technologies.</title>
        <authorList>
            <person name="Xu P."/>
            <person name="Chen B."/>
            <person name="Zhou Z."/>
            <person name="Ke Q."/>
            <person name="Wu Y."/>
            <person name="Bai H."/>
            <person name="Pu F."/>
        </authorList>
    </citation>
    <scope>NUCLEOTIDE SEQUENCE</scope>
    <source>
        <tissue evidence="1">Muscle</tissue>
    </source>
</reference>
<keyword evidence="2" id="KW-1185">Reference proteome</keyword>